<feature type="domain" description="Lantibiotic dehydratase N-terminal" evidence="1">
    <location>
        <begin position="289"/>
        <end position="667"/>
    </location>
</feature>
<organism evidence="3 4">
    <name type="scientific">Amycolatopsis samaneae</name>
    <dbReference type="NCBI Taxonomy" id="664691"/>
    <lineage>
        <taxon>Bacteria</taxon>
        <taxon>Bacillati</taxon>
        <taxon>Actinomycetota</taxon>
        <taxon>Actinomycetes</taxon>
        <taxon>Pseudonocardiales</taxon>
        <taxon>Pseudonocardiaceae</taxon>
        <taxon>Amycolatopsis</taxon>
    </lineage>
</organism>
<evidence type="ECO:0000259" key="1">
    <source>
        <dbReference type="Pfam" id="PF04738"/>
    </source>
</evidence>
<dbReference type="Pfam" id="PF04738">
    <property type="entry name" value="Lant_dehydr_N"/>
    <property type="match status" value="2"/>
</dbReference>
<dbReference type="InterPro" id="IPR023809">
    <property type="entry name" value="Thiopep_bacteriocin_synth_dom"/>
</dbReference>
<evidence type="ECO:0000259" key="2">
    <source>
        <dbReference type="Pfam" id="PF14028"/>
    </source>
</evidence>
<proteinExistence type="predicted"/>
<feature type="domain" description="Thiopeptide-type bacteriocin biosynthesis" evidence="2">
    <location>
        <begin position="736"/>
        <end position="989"/>
    </location>
</feature>
<dbReference type="InterPro" id="IPR006827">
    <property type="entry name" value="Lant_deHydtase_N"/>
</dbReference>
<sequence length="1002" mass="108477">MRLFTVIDSAMLRLAIRPSTVDVNGWPDLPGGTVPQWRDWLARTWADEAFAHAVAAASPNLARRVITVCAGREQRARQVRGAVVSLLRYWLRASSRATPFGLFAGVAPAAFGSATSVRIGEDHRATGRVEAAWLSGMVTELELCPGLAERLPVVVNNAATVRDGRLVVGLRQDPVPIVARIDPAEVSIRYTAAIELIVRAARTPIRLADLADRLTTAFPGAAAPVITAMLRQLVEQRVLISALRPPMTVTDPLAHVLATLADTGAEDVPAATGLLAPLRERTGDKKTGPVDLRMDADLVLPRAVASEVARAAGVLARLTPHPFGKPVWLDYHARFLERYGIGAAVPLLELVNPDLGLGFPAGYRDSLLEQPAPRLSKRDTTLLRLAHTTALNRQVEVVLNDVAITELEAENVARAQFPPHIELAVRVHASSRAALDSGDFSLVVSGAFRAAGTTTGRFLDLLDAAEQDRAVNAFAGLPTVNEGALRVQVSCPPLYTETENVARSPQVLPDVLSISEHRPGTDAVLVPEDLLVIGDAHRLYLWSRSKARPVEPEVLSAVEFTNFAHPLLRFVCELTTARTATCRMFSWGAAGDLPFLPRLTYRRAVLSLARWVLPASELPGKGTPWTEWTAAVAGWRERMMVPAAVYLGGNDQRIRLNLDEPAHLHLLRAELDRHGRATVHEAPAVDAFDWLDGYAHEIVVPLASTHARTWPPIPARTAPITATTAEDGHLPGAGEWLFCKLYGHPDRHTALLATHLRDLLWTLDGPVQWWFLPYRDPDNHLRLRIRLTNPTSFGEVAARVGAWAAELRRLGLIATMQLDTYHPETGRFGHGPAMTAAEAVFAADSAAALAQRAHLTAPGAADVRALTAASLLDLAAAFTGGHKTGAAWLIENITTDPIPAPDRAVYDQALHLAEPRHNAAAVRKLPGGEEITQAWDRRRTALSAYRVTLHAAGAPAPDGVLASLLHLHCIRTSGIAPENERISHRLARAAALSQTTHPKGRS</sequence>
<evidence type="ECO:0000313" key="3">
    <source>
        <dbReference type="EMBL" id="MFD2464180.1"/>
    </source>
</evidence>
<dbReference type="Pfam" id="PF14028">
    <property type="entry name" value="Lant_dehydr_C"/>
    <property type="match status" value="1"/>
</dbReference>
<protein>
    <submittedName>
        <fullName evidence="3">Lantibiotic dehydratase</fullName>
    </submittedName>
</protein>
<dbReference type="EMBL" id="JBHUKU010000024">
    <property type="protein sequence ID" value="MFD2464180.1"/>
    <property type="molecule type" value="Genomic_DNA"/>
</dbReference>
<name>A0ABW5GU69_9PSEU</name>
<evidence type="ECO:0000313" key="4">
    <source>
        <dbReference type="Proteomes" id="UP001597419"/>
    </source>
</evidence>
<dbReference type="RefSeq" id="WP_345407759.1">
    <property type="nucleotide sequence ID" value="NZ_BAABHG010000023.1"/>
</dbReference>
<keyword evidence="4" id="KW-1185">Reference proteome</keyword>
<comment type="caution">
    <text evidence="3">The sequence shown here is derived from an EMBL/GenBank/DDBJ whole genome shotgun (WGS) entry which is preliminary data.</text>
</comment>
<dbReference type="Proteomes" id="UP001597419">
    <property type="component" value="Unassembled WGS sequence"/>
</dbReference>
<gene>
    <name evidence="3" type="ORF">ACFSYJ_36570</name>
</gene>
<feature type="domain" description="Lantibiotic dehydratase N-terminal" evidence="1">
    <location>
        <begin position="46"/>
        <end position="280"/>
    </location>
</feature>
<reference evidence="4" key="1">
    <citation type="journal article" date="2019" name="Int. J. Syst. Evol. Microbiol.">
        <title>The Global Catalogue of Microorganisms (GCM) 10K type strain sequencing project: providing services to taxonomists for standard genome sequencing and annotation.</title>
        <authorList>
            <consortium name="The Broad Institute Genomics Platform"/>
            <consortium name="The Broad Institute Genome Sequencing Center for Infectious Disease"/>
            <person name="Wu L."/>
            <person name="Ma J."/>
        </authorList>
    </citation>
    <scope>NUCLEOTIDE SEQUENCE [LARGE SCALE GENOMIC DNA]</scope>
    <source>
        <strain evidence="4">CGMCC 4.7643</strain>
    </source>
</reference>
<accession>A0ABW5GU69</accession>
<dbReference type="NCBIfam" id="TIGR03891">
    <property type="entry name" value="thiopep_ocin"/>
    <property type="match status" value="1"/>
</dbReference>